<organism evidence="2 3">
    <name type="scientific">Vigna unguiculata</name>
    <name type="common">Cowpea</name>
    <dbReference type="NCBI Taxonomy" id="3917"/>
    <lineage>
        <taxon>Eukaryota</taxon>
        <taxon>Viridiplantae</taxon>
        <taxon>Streptophyta</taxon>
        <taxon>Embryophyta</taxon>
        <taxon>Tracheophyta</taxon>
        <taxon>Spermatophyta</taxon>
        <taxon>Magnoliopsida</taxon>
        <taxon>eudicotyledons</taxon>
        <taxon>Gunneridae</taxon>
        <taxon>Pentapetalae</taxon>
        <taxon>rosids</taxon>
        <taxon>fabids</taxon>
        <taxon>Fabales</taxon>
        <taxon>Fabaceae</taxon>
        <taxon>Papilionoideae</taxon>
        <taxon>50 kb inversion clade</taxon>
        <taxon>NPAAA clade</taxon>
        <taxon>indigoferoid/millettioid clade</taxon>
        <taxon>Phaseoleae</taxon>
        <taxon>Vigna</taxon>
    </lineage>
</organism>
<evidence type="ECO:0000313" key="2">
    <source>
        <dbReference type="EMBL" id="QCD92859.1"/>
    </source>
</evidence>
<dbReference type="EMBL" id="CP039349">
    <property type="protein sequence ID" value="QCD92859.1"/>
    <property type="molecule type" value="Genomic_DNA"/>
</dbReference>
<evidence type="ECO:0000256" key="1">
    <source>
        <dbReference type="SAM" id="MobiDB-lite"/>
    </source>
</evidence>
<proteinExistence type="predicted"/>
<dbReference type="Proteomes" id="UP000501690">
    <property type="component" value="Linkage Group LG5"/>
</dbReference>
<keyword evidence="3" id="KW-1185">Reference proteome</keyword>
<accession>A0A4D6LUW8</accession>
<feature type="region of interest" description="Disordered" evidence="1">
    <location>
        <begin position="40"/>
        <end position="82"/>
    </location>
</feature>
<dbReference type="AlphaFoldDB" id="A0A4D6LUW8"/>
<gene>
    <name evidence="2" type="ORF">DEO72_LG5g928</name>
</gene>
<reference evidence="2 3" key="1">
    <citation type="submission" date="2019-04" db="EMBL/GenBank/DDBJ databases">
        <title>An improved genome assembly and genetic linkage map for asparagus bean, Vigna unguiculata ssp. sesquipedialis.</title>
        <authorList>
            <person name="Xia Q."/>
            <person name="Zhang R."/>
            <person name="Dong Y."/>
        </authorList>
    </citation>
    <scope>NUCLEOTIDE SEQUENCE [LARGE SCALE GENOMIC DNA]</scope>
    <source>
        <tissue evidence="2">Leaf</tissue>
    </source>
</reference>
<protein>
    <submittedName>
        <fullName evidence="2">Uncharacterized protein</fullName>
    </submittedName>
</protein>
<evidence type="ECO:0000313" key="3">
    <source>
        <dbReference type="Proteomes" id="UP000501690"/>
    </source>
</evidence>
<name>A0A4D6LUW8_VIGUN</name>
<sequence>MFHFLHNFPIRLSNCCAPGSSVETSTTGETVAIPVNLAQASQSRLGETNRDSPKPVCAKGRPGDPLKFLNEQTSCPGERGLA</sequence>